<reference evidence="3" key="1">
    <citation type="submission" date="2017-06" db="EMBL/GenBank/DDBJ databases">
        <authorList>
            <person name="Rodrigo-Torres L."/>
            <person name="Arahal R. D."/>
            <person name="Lucena T."/>
        </authorList>
    </citation>
    <scope>NUCLEOTIDE SEQUENCE [LARGE SCALE GENOMIC DNA]</scope>
    <source>
        <strain evidence="3">type strain: CECT 9192</strain>
    </source>
</reference>
<keyword evidence="3" id="KW-1185">Reference proteome</keyword>
<accession>A0A1Y6KW94</accession>
<dbReference type="AlphaFoldDB" id="A0A1Y6KW94"/>
<feature type="transmembrane region" description="Helical" evidence="1">
    <location>
        <begin position="7"/>
        <end position="23"/>
    </location>
</feature>
<evidence type="ECO:0000313" key="3">
    <source>
        <dbReference type="Proteomes" id="UP000196485"/>
    </source>
</evidence>
<keyword evidence="1" id="KW-1133">Transmembrane helix</keyword>
<name>A0A1Y6KW94_9GAMM</name>
<dbReference type="EMBL" id="FYAH01000002">
    <property type="protein sequence ID" value="SMY16391.1"/>
    <property type="molecule type" value="Genomic_DNA"/>
</dbReference>
<gene>
    <name evidence="2" type="ORF">PAQU9191_01622</name>
</gene>
<evidence type="ECO:0000313" key="2">
    <source>
        <dbReference type="EMBL" id="SMY16391.1"/>
    </source>
</evidence>
<proteinExistence type="predicted"/>
<evidence type="ECO:0000256" key="1">
    <source>
        <dbReference type="SAM" id="Phobius"/>
    </source>
</evidence>
<organism evidence="2 3">
    <name type="scientific">Photobacterium aquimaris</name>
    <dbReference type="NCBI Taxonomy" id="512643"/>
    <lineage>
        <taxon>Bacteria</taxon>
        <taxon>Pseudomonadati</taxon>
        <taxon>Pseudomonadota</taxon>
        <taxon>Gammaproteobacteria</taxon>
        <taxon>Vibrionales</taxon>
        <taxon>Vibrionaceae</taxon>
        <taxon>Photobacterium</taxon>
    </lineage>
</organism>
<protein>
    <submittedName>
        <fullName evidence="2">Uncharacterized protein</fullName>
    </submittedName>
</protein>
<keyword evidence="1" id="KW-0812">Transmembrane</keyword>
<keyword evidence="1" id="KW-0472">Membrane</keyword>
<sequence length="39" mass="4617">MNKWIKFIPLILLIGYFITYDVFNQVSQPTPTEQTTNNQ</sequence>
<dbReference type="Proteomes" id="UP000196485">
    <property type="component" value="Unassembled WGS sequence"/>
</dbReference>